<evidence type="ECO:0000259" key="5">
    <source>
        <dbReference type="PROSITE" id="PS50977"/>
    </source>
</evidence>
<evidence type="ECO:0000313" key="7">
    <source>
        <dbReference type="Proteomes" id="UP000791080"/>
    </source>
</evidence>
<dbReference type="Pfam" id="PF02909">
    <property type="entry name" value="TetR_C_1"/>
    <property type="match status" value="1"/>
</dbReference>
<evidence type="ECO:0000256" key="4">
    <source>
        <dbReference type="PROSITE-ProRule" id="PRU00335"/>
    </source>
</evidence>
<reference evidence="6 7" key="2">
    <citation type="submission" date="2022-06" db="EMBL/GenBank/DDBJ databases">
        <title>Genomic Encyclopedia of Type Strains, Phase I: the one thousand microbial genomes (KMG-I) project.</title>
        <authorList>
            <person name="Kyrpides N."/>
        </authorList>
    </citation>
    <scope>NUCLEOTIDE SEQUENCE [LARGE SCALE GENOMIC DNA]</scope>
    <source>
        <strain evidence="6 7">DSM 43889</strain>
    </source>
</reference>
<keyword evidence="7" id="KW-1185">Reference proteome</keyword>
<dbReference type="SUPFAM" id="SSF48498">
    <property type="entry name" value="Tetracyclin repressor-like, C-terminal domain"/>
    <property type="match status" value="1"/>
</dbReference>
<dbReference type="Pfam" id="PF00440">
    <property type="entry name" value="TetR_N"/>
    <property type="match status" value="1"/>
</dbReference>
<dbReference type="InterPro" id="IPR036271">
    <property type="entry name" value="Tet_transcr_reg_TetR-rel_C_sf"/>
</dbReference>
<keyword evidence="2 4" id="KW-0238">DNA-binding</keyword>
<evidence type="ECO:0000256" key="3">
    <source>
        <dbReference type="ARBA" id="ARBA00023163"/>
    </source>
</evidence>
<dbReference type="InterPro" id="IPR004111">
    <property type="entry name" value="Repressor_TetR_C"/>
</dbReference>
<keyword evidence="1" id="KW-0805">Transcription regulation</keyword>
<feature type="DNA-binding region" description="H-T-H motif" evidence="4">
    <location>
        <begin position="79"/>
        <end position="98"/>
    </location>
</feature>
<keyword evidence="3" id="KW-0804">Transcription</keyword>
<dbReference type="SUPFAM" id="SSF46689">
    <property type="entry name" value="Homeodomain-like"/>
    <property type="match status" value="1"/>
</dbReference>
<gene>
    <name evidence="6" type="ORF">G443_002717</name>
</gene>
<accession>A0ABT1JJG1</accession>
<evidence type="ECO:0000313" key="6">
    <source>
        <dbReference type="EMBL" id="MCP2332447.1"/>
    </source>
</evidence>
<feature type="domain" description="HTH tetR-type" evidence="5">
    <location>
        <begin position="56"/>
        <end position="116"/>
    </location>
</feature>
<dbReference type="Proteomes" id="UP000791080">
    <property type="component" value="Unassembled WGS sequence"/>
</dbReference>
<evidence type="ECO:0000256" key="1">
    <source>
        <dbReference type="ARBA" id="ARBA00023015"/>
    </source>
</evidence>
<organism evidence="6 7">
    <name type="scientific">Actinoalloteichus caeruleus DSM 43889</name>
    <dbReference type="NCBI Taxonomy" id="1120930"/>
    <lineage>
        <taxon>Bacteria</taxon>
        <taxon>Bacillati</taxon>
        <taxon>Actinomycetota</taxon>
        <taxon>Actinomycetes</taxon>
        <taxon>Pseudonocardiales</taxon>
        <taxon>Pseudonocardiaceae</taxon>
        <taxon>Actinoalloteichus</taxon>
        <taxon>Actinoalloteichus cyanogriseus</taxon>
    </lineage>
</organism>
<sequence>MYVAHCCVYFIHSFRIVVNRRDGWAMTADGEDARPSSLELLWRDQMARPSRGPKPRLSLTKIVAAAIAVADAEGLDELSMQRVAAELGYSTMSLYRYLSGKEQLIDLMVDAATAGPPSGAGAPGGWREEVEIVSRGLVDLYGRHPWLVRAQLNTPPMGPNQLAWMEELLRALGGSGLSEEETLLTALFLTGALRDLSRISLDLGSARAGDPSGESAAHIQNYAATLGAVVDPQRYPNLVRLMSAGVFEGGDEGRPEDTGSAIDYGLARILDGVEARVRATRRGSDQEV</sequence>
<protein>
    <submittedName>
        <fullName evidence="6">Transcriptional regulator, TetR family</fullName>
    </submittedName>
</protein>
<dbReference type="InterPro" id="IPR009057">
    <property type="entry name" value="Homeodomain-like_sf"/>
</dbReference>
<dbReference type="PROSITE" id="PS50977">
    <property type="entry name" value="HTH_TETR_2"/>
    <property type="match status" value="1"/>
</dbReference>
<comment type="caution">
    <text evidence="6">The sequence shown here is derived from an EMBL/GenBank/DDBJ whole genome shotgun (WGS) entry which is preliminary data.</text>
</comment>
<dbReference type="InterPro" id="IPR001647">
    <property type="entry name" value="HTH_TetR"/>
</dbReference>
<name>A0ABT1JJG1_ACTCY</name>
<dbReference type="Gene3D" id="1.10.357.10">
    <property type="entry name" value="Tetracycline Repressor, domain 2"/>
    <property type="match status" value="1"/>
</dbReference>
<evidence type="ECO:0000256" key="2">
    <source>
        <dbReference type="ARBA" id="ARBA00023125"/>
    </source>
</evidence>
<dbReference type="Gene3D" id="1.10.10.60">
    <property type="entry name" value="Homeodomain-like"/>
    <property type="match status" value="1"/>
</dbReference>
<dbReference type="EMBL" id="AUBJ02000001">
    <property type="protein sequence ID" value="MCP2332447.1"/>
    <property type="molecule type" value="Genomic_DNA"/>
</dbReference>
<dbReference type="PANTHER" id="PTHR30055">
    <property type="entry name" value="HTH-TYPE TRANSCRIPTIONAL REGULATOR RUTR"/>
    <property type="match status" value="1"/>
</dbReference>
<dbReference type="PANTHER" id="PTHR30055:SF151">
    <property type="entry name" value="TRANSCRIPTIONAL REGULATORY PROTEIN"/>
    <property type="match status" value="1"/>
</dbReference>
<reference evidence="6 7" key="1">
    <citation type="submission" date="2013-07" db="EMBL/GenBank/DDBJ databases">
        <authorList>
            <consortium name="DOE Joint Genome Institute"/>
            <person name="Reeve W."/>
            <person name="Huntemann M."/>
            <person name="Han J."/>
            <person name="Chen A."/>
            <person name="Kyrpides N."/>
            <person name="Mavromatis K."/>
            <person name="Markowitz V."/>
            <person name="Palaniappan K."/>
            <person name="Ivanova N."/>
            <person name="Schaumberg A."/>
            <person name="Pati A."/>
            <person name="Liolios K."/>
            <person name="Nordberg H.P."/>
            <person name="Cantor M.N."/>
            <person name="Hua S.X."/>
            <person name="Woyke T."/>
        </authorList>
    </citation>
    <scope>NUCLEOTIDE SEQUENCE [LARGE SCALE GENOMIC DNA]</scope>
    <source>
        <strain evidence="6 7">DSM 43889</strain>
    </source>
</reference>
<proteinExistence type="predicted"/>
<dbReference type="InterPro" id="IPR050109">
    <property type="entry name" value="HTH-type_TetR-like_transc_reg"/>
</dbReference>